<feature type="transmembrane region" description="Helical" evidence="2">
    <location>
        <begin position="322"/>
        <end position="342"/>
    </location>
</feature>
<keyword evidence="4" id="KW-0012">Acyltransferase</keyword>
<dbReference type="Pfam" id="PF01757">
    <property type="entry name" value="Acyl_transf_3"/>
    <property type="match status" value="1"/>
</dbReference>
<feature type="transmembrane region" description="Helical" evidence="2">
    <location>
        <begin position="348"/>
        <end position="369"/>
    </location>
</feature>
<feature type="transmembrane region" description="Helical" evidence="2">
    <location>
        <begin position="96"/>
        <end position="118"/>
    </location>
</feature>
<feature type="transmembrane region" description="Helical" evidence="2">
    <location>
        <begin position="238"/>
        <end position="260"/>
    </location>
</feature>
<evidence type="ECO:0000256" key="1">
    <source>
        <dbReference type="SAM" id="MobiDB-lite"/>
    </source>
</evidence>
<feature type="transmembrane region" description="Helical" evidence="2">
    <location>
        <begin position="31"/>
        <end position="51"/>
    </location>
</feature>
<keyword evidence="2" id="KW-0812">Transmembrane</keyword>
<dbReference type="RefSeq" id="WP_157741559.1">
    <property type="nucleotide sequence ID" value="NZ_JBHRWG010000003.1"/>
</dbReference>
<evidence type="ECO:0000313" key="4">
    <source>
        <dbReference type="EMBL" id="SBV26093.1"/>
    </source>
</evidence>
<keyword evidence="5" id="KW-1185">Reference proteome</keyword>
<dbReference type="PANTHER" id="PTHR23028:SF53">
    <property type="entry name" value="ACYL_TRANSF_3 DOMAIN-CONTAINING PROTEIN"/>
    <property type="match status" value="1"/>
</dbReference>
<organism evidence="4 5">
    <name type="scientific">Micromonospora krabiensis</name>
    <dbReference type="NCBI Taxonomy" id="307121"/>
    <lineage>
        <taxon>Bacteria</taxon>
        <taxon>Bacillati</taxon>
        <taxon>Actinomycetota</taxon>
        <taxon>Actinomycetes</taxon>
        <taxon>Micromonosporales</taxon>
        <taxon>Micromonosporaceae</taxon>
        <taxon>Micromonospora</taxon>
    </lineage>
</organism>
<evidence type="ECO:0000256" key="2">
    <source>
        <dbReference type="SAM" id="Phobius"/>
    </source>
</evidence>
<keyword evidence="2" id="KW-0472">Membrane</keyword>
<sequence>MPSYVRQAGRRAVATVPLSNAYTGRANSFGFLRLCFAVAVVLAHTAVIGYARPLTEVVDVAGLGVAGFFGISGFLITRSARRSSLPRYLWHRALRIWPGLWVCLLFIGLVVAPAVWYADRGHLDGLWRHPSGVINFLQANWWGGYRQQGIVSVFRDTPYGELVRRSVLDGSLWTLSYEITCYLIVAALAVVGVLRRVRWLVLAAGVVVFGLLCWNQYAMLRSGGAPVWTSGSLGPLPLLGGLSKIWFLRFGFMFLVGAVAELYSDKLPISDLLGALSLVLVGWQTLEGHLFGPALLAYEYAILYLAVRLPRLLHRVGQTNDYSYGVYIYSFVVQQTLAWLGLAAWGFVGYFALTMVFTGILAFLSWHLVEKPALRLKDWTPRLPRRTATAPADARAEDRAAGPEPARVPLDATTGRG</sequence>
<dbReference type="InterPro" id="IPR050879">
    <property type="entry name" value="Acyltransferase_3"/>
</dbReference>
<dbReference type="STRING" id="307121.GA0070620_1575"/>
<name>A0A1C3N0I9_9ACTN</name>
<dbReference type="GO" id="GO:0000271">
    <property type="term" value="P:polysaccharide biosynthetic process"/>
    <property type="evidence" value="ECO:0007669"/>
    <property type="project" value="TreeGrafter"/>
</dbReference>
<dbReference type="GO" id="GO:0016020">
    <property type="term" value="C:membrane"/>
    <property type="evidence" value="ECO:0007669"/>
    <property type="project" value="TreeGrafter"/>
</dbReference>
<keyword evidence="2" id="KW-1133">Transmembrane helix</keyword>
<feature type="transmembrane region" description="Helical" evidence="2">
    <location>
        <begin position="172"/>
        <end position="194"/>
    </location>
</feature>
<feature type="transmembrane region" description="Helical" evidence="2">
    <location>
        <begin position="57"/>
        <end position="76"/>
    </location>
</feature>
<keyword evidence="4" id="KW-0378">Hydrolase</keyword>
<dbReference type="GO" id="GO:0016787">
    <property type="term" value="F:hydrolase activity"/>
    <property type="evidence" value="ECO:0007669"/>
    <property type="project" value="UniProtKB-KW"/>
</dbReference>
<dbReference type="GO" id="GO:0016747">
    <property type="term" value="F:acyltransferase activity, transferring groups other than amino-acyl groups"/>
    <property type="evidence" value="ECO:0007669"/>
    <property type="project" value="InterPro"/>
</dbReference>
<dbReference type="AlphaFoldDB" id="A0A1C3N0I9"/>
<feature type="region of interest" description="Disordered" evidence="1">
    <location>
        <begin position="386"/>
        <end position="417"/>
    </location>
</feature>
<dbReference type="EMBL" id="LT598496">
    <property type="protein sequence ID" value="SBV26093.1"/>
    <property type="molecule type" value="Genomic_DNA"/>
</dbReference>
<accession>A0A1C3N0I9</accession>
<evidence type="ECO:0000259" key="3">
    <source>
        <dbReference type="Pfam" id="PF01757"/>
    </source>
</evidence>
<keyword evidence="4" id="KW-0808">Transferase</keyword>
<proteinExistence type="predicted"/>
<reference evidence="5" key="1">
    <citation type="submission" date="2016-06" db="EMBL/GenBank/DDBJ databases">
        <authorList>
            <person name="Varghese N."/>
            <person name="Submissions Spin"/>
        </authorList>
    </citation>
    <scope>NUCLEOTIDE SEQUENCE [LARGE SCALE GENOMIC DNA]</scope>
    <source>
        <strain evidence="5">DSM 45344</strain>
    </source>
</reference>
<dbReference type="Proteomes" id="UP000199393">
    <property type="component" value="Chromosome I"/>
</dbReference>
<dbReference type="PANTHER" id="PTHR23028">
    <property type="entry name" value="ACETYLTRANSFERASE"/>
    <property type="match status" value="1"/>
</dbReference>
<feature type="transmembrane region" description="Helical" evidence="2">
    <location>
        <begin position="199"/>
        <end position="218"/>
    </location>
</feature>
<dbReference type="OrthoDB" id="5242306at2"/>
<dbReference type="InterPro" id="IPR002656">
    <property type="entry name" value="Acyl_transf_3_dom"/>
</dbReference>
<feature type="domain" description="Acyltransferase 3" evidence="3">
    <location>
        <begin position="31"/>
        <end position="363"/>
    </location>
</feature>
<feature type="transmembrane region" description="Helical" evidence="2">
    <location>
        <begin position="290"/>
        <end position="310"/>
    </location>
</feature>
<evidence type="ECO:0000313" key="5">
    <source>
        <dbReference type="Proteomes" id="UP000199393"/>
    </source>
</evidence>
<gene>
    <name evidence="4" type="ORF">GA0070620_1575</name>
</gene>
<dbReference type="PATRIC" id="fig|307121.4.peg.1612"/>
<feature type="transmembrane region" description="Helical" evidence="2">
    <location>
        <begin position="267"/>
        <end position="284"/>
    </location>
</feature>
<protein>
    <submittedName>
        <fullName evidence="4">Peptidoglycan/LPS O-acetylase OafA/YrhL, contains acyltransferase and SGNH-hydrolase domains</fullName>
    </submittedName>
</protein>